<sequence length="263" mass="29440">MLLLSLVTFCPFTGVGRGTHEILLANDGSSDGTARIMARYAVRYPTRIRNISTGGNLGVSANYQHCFREAAGNHIAILEGDDYWTDPDKNARQADFLASQPEAGAVFSRIELFDMAKNSRRVQQRQENLPLLLADEHFARNQHLNLTANFSSIIFRRSLLLGSPLSIYHPRLSEIALAFYLDRIRKIGFMDKVMGVYRLNPSSVWTGADQMGQREQAIATRAGALAFARPVHQAVVRQRMLDKQQQLEALQAQNPQTLKRQGG</sequence>
<dbReference type="AlphaFoldDB" id="A0A2G8RKN9"/>
<feature type="domain" description="Glycosyltransferase 2-like" evidence="1">
    <location>
        <begin position="20"/>
        <end position="156"/>
    </location>
</feature>
<dbReference type="PANTHER" id="PTHR22916:SF3">
    <property type="entry name" value="UDP-GLCNAC:BETAGAL BETA-1,3-N-ACETYLGLUCOSAMINYLTRANSFERASE-LIKE PROTEIN 1"/>
    <property type="match status" value="1"/>
</dbReference>
<dbReference type="Gene3D" id="3.90.550.10">
    <property type="entry name" value="Spore Coat Polysaccharide Biosynthesis Protein SpsA, Chain A"/>
    <property type="match status" value="1"/>
</dbReference>
<dbReference type="EMBL" id="AWWI01000017">
    <property type="protein sequence ID" value="PIL21971.1"/>
    <property type="molecule type" value="Genomic_DNA"/>
</dbReference>
<dbReference type="Proteomes" id="UP000231259">
    <property type="component" value="Unassembled WGS sequence"/>
</dbReference>
<comment type="caution">
    <text evidence="2">The sequence shown here is derived from an EMBL/GenBank/DDBJ whole genome shotgun (WGS) entry which is preliminary data.</text>
</comment>
<dbReference type="PANTHER" id="PTHR22916">
    <property type="entry name" value="GLYCOSYLTRANSFERASE"/>
    <property type="match status" value="1"/>
</dbReference>
<dbReference type="OrthoDB" id="5291101at2"/>
<gene>
    <name evidence="2" type="ORF">P775_01355</name>
</gene>
<proteinExistence type="predicted"/>
<dbReference type="InterPro" id="IPR029044">
    <property type="entry name" value="Nucleotide-diphossugar_trans"/>
</dbReference>
<evidence type="ECO:0000259" key="1">
    <source>
        <dbReference type="Pfam" id="PF00535"/>
    </source>
</evidence>
<dbReference type="InterPro" id="IPR001173">
    <property type="entry name" value="Glyco_trans_2-like"/>
</dbReference>
<dbReference type="GO" id="GO:0016758">
    <property type="term" value="F:hexosyltransferase activity"/>
    <property type="evidence" value="ECO:0007669"/>
    <property type="project" value="UniProtKB-ARBA"/>
</dbReference>
<accession>A0A2G8RKN9</accession>
<keyword evidence="3" id="KW-1185">Reference proteome</keyword>
<evidence type="ECO:0000313" key="2">
    <source>
        <dbReference type="EMBL" id="PIL21971.1"/>
    </source>
</evidence>
<protein>
    <recommendedName>
        <fullName evidence="1">Glycosyltransferase 2-like domain-containing protein</fullName>
    </recommendedName>
</protein>
<evidence type="ECO:0000313" key="3">
    <source>
        <dbReference type="Proteomes" id="UP000231259"/>
    </source>
</evidence>
<dbReference type="Pfam" id="PF00535">
    <property type="entry name" value="Glycos_transf_2"/>
    <property type="match status" value="1"/>
</dbReference>
<organism evidence="2 3">
    <name type="scientific">Puniceibacterium antarcticum</name>
    <dbReference type="NCBI Taxonomy" id="1206336"/>
    <lineage>
        <taxon>Bacteria</taxon>
        <taxon>Pseudomonadati</taxon>
        <taxon>Pseudomonadota</taxon>
        <taxon>Alphaproteobacteria</taxon>
        <taxon>Rhodobacterales</taxon>
        <taxon>Paracoccaceae</taxon>
        <taxon>Puniceibacterium</taxon>
    </lineage>
</organism>
<name>A0A2G8RKN9_9RHOB</name>
<reference evidence="2 3" key="1">
    <citation type="submission" date="2013-09" db="EMBL/GenBank/DDBJ databases">
        <title>Genome sequencing of Phaeobacter antarcticus sp. nov. SM1211.</title>
        <authorList>
            <person name="Zhang X.-Y."/>
            <person name="Liu C."/>
            <person name="Chen X.-L."/>
            <person name="Xie B.-B."/>
            <person name="Qin Q.-L."/>
            <person name="Rong J.-C."/>
            <person name="Zhang Y.-Z."/>
        </authorList>
    </citation>
    <scope>NUCLEOTIDE SEQUENCE [LARGE SCALE GENOMIC DNA]</scope>
    <source>
        <strain evidence="2 3">SM1211</strain>
    </source>
</reference>
<dbReference type="SUPFAM" id="SSF53448">
    <property type="entry name" value="Nucleotide-diphospho-sugar transferases"/>
    <property type="match status" value="1"/>
</dbReference>